<gene>
    <name evidence="1" type="ORF">ORV05_16785</name>
</gene>
<evidence type="ECO:0000313" key="1">
    <source>
        <dbReference type="EMBL" id="WAL69354.1"/>
    </source>
</evidence>
<dbReference type="EMBL" id="CP113836">
    <property type="protein sequence ID" value="WAL69354.1"/>
    <property type="molecule type" value="Genomic_DNA"/>
</dbReference>
<dbReference type="Pfam" id="PF10094">
    <property type="entry name" value="DUF2332"/>
    <property type="match status" value="1"/>
</dbReference>
<proteinExistence type="predicted"/>
<dbReference type="RefSeq" id="WP_268759441.1">
    <property type="nucleotide sequence ID" value="NZ_CP113836.1"/>
</dbReference>
<keyword evidence="2" id="KW-1185">Reference proteome</keyword>
<dbReference type="Proteomes" id="UP001163203">
    <property type="component" value="Chromosome"/>
</dbReference>
<reference evidence="1" key="1">
    <citation type="submission" date="2022-11" db="EMBL/GenBank/DDBJ databases">
        <authorList>
            <person name="Mo P."/>
        </authorList>
    </citation>
    <scope>NUCLEOTIDE SEQUENCE</scope>
    <source>
        <strain evidence="1">HUAS 11-8</strain>
    </source>
</reference>
<evidence type="ECO:0000313" key="2">
    <source>
        <dbReference type="Proteomes" id="UP001163203"/>
    </source>
</evidence>
<protein>
    <submittedName>
        <fullName evidence="1">DUF2332 domain-containing protein</fullName>
    </submittedName>
</protein>
<dbReference type="InterPro" id="IPR011200">
    <property type="entry name" value="UCP012608"/>
</dbReference>
<sequence>MADETSTAHRYARFARFEAVGRSPLYQRLAEGVAADPELIALLDTLPPPKRQPNLLLAAVRLRHGVARDYAQFREWVLDDPERVLEVVRTRATQTNEAARVAAMLPVLAAIEGPIALVEAGASAGLCLYPDRFRYDFGGHEIGPEGSPVRLRCRVEGPVPSPKRVPEVIWRAGLDTNPLDVRREEDLNWLRALVWPEQCDRRERLDAVAEIAREEPPLLVAGDLREDLDGLLAQAPTGATLVLFHTSVLCYLPAQDRDRFHRKARELDGVWISQEGTGVFPGIDEKLPVEPPAGRALSVLAVSGEPVAFSELHGGWVHWLG</sequence>
<name>A0ABY7BD49_9PSEU</name>
<organism evidence="1 2">
    <name type="scientific">Amycolatopsis cynarae</name>
    <dbReference type="NCBI Taxonomy" id="2995223"/>
    <lineage>
        <taxon>Bacteria</taxon>
        <taxon>Bacillati</taxon>
        <taxon>Actinomycetota</taxon>
        <taxon>Actinomycetes</taxon>
        <taxon>Pseudonocardiales</taxon>
        <taxon>Pseudonocardiaceae</taxon>
        <taxon>Amycolatopsis</taxon>
    </lineage>
</organism>
<accession>A0ABY7BD49</accession>